<comment type="caution">
    <text evidence="8">The sequence shown here is derived from an EMBL/GenBank/DDBJ whole genome shotgun (WGS) entry which is preliminary data.</text>
</comment>
<reference evidence="9" key="1">
    <citation type="journal article" date="2019" name="Int. J. Syst. Evol. Microbiol.">
        <title>The Global Catalogue of Microorganisms (GCM) 10K type strain sequencing project: providing services to taxonomists for standard genome sequencing and annotation.</title>
        <authorList>
            <consortium name="The Broad Institute Genomics Platform"/>
            <consortium name="The Broad Institute Genome Sequencing Center for Infectious Disease"/>
            <person name="Wu L."/>
            <person name="Ma J."/>
        </authorList>
    </citation>
    <scope>NUCLEOTIDE SEQUENCE [LARGE SCALE GENOMIC DNA]</scope>
    <source>
        <strain evidence="9">JCM 17924</strain>
    </source>
</reference>
<dbReference type="Pfam" id="PF00072">
    <property type="entry name" value="Response_reg"/>
    <property type="match status" value="1"/>
</dbReference>
<dbReference type="InterPro" id="IPR058245">
    <property type="entry name" value="NreC/VraR/RcsB-like_REC"/>
</dbReference>
<evidence type="ECO:0000259" key="7">
    <source>
        <dbReference type="PROSITE" id="PS50110"/>
    </source>
</evidence>
<keyword evidence="1" id="KW-0597">Phosphoprotein</keyword>
<proteinExistence type="predicted"/>
<dbReference type="SUPFAM" id="SSF46894">
    <property type="entry name" value="C-terminal effector domain of the bipartite response regulators"/>
    <property type="match status" value="1"/>
</dbReference>
<feature type="domain" description="HTH luxR-type" evidence="6">
    <location>
        <begin position="152"/>
        <end position="217"/>
    </location>
</feature>
<dbReference type="InterPro" id="IPR039420">
    <property type="entry name" value="WalR-like"/>
</dbReference>
<dbReference type="CDD" id="cd06170">
    <property type="entry name" value="LuxR_C_like"/>
    <property type="match status" value="1"/>
</dbReference>
<evidence type="ECO:0000259" key="6">
    <source>
        <dbReference type="PROSITE" id="PS50043"/>
    </source>
</evidence>
<accession>A0ABP8IUT3</accession>
<keyword evidence="2" id="KW-0805">Transcription regulation</keyword>
<dbReference type="SMART" id="SM00448">
    <property type="entry name" value="REC"/>
    <property type="match status" value="1"/>
</dbReference>
<evidence type="ECO:0000256" key="2">
    <source>
        <dbReference type="ARBA" id="ARBA00023015"/>
    </source>
</evidence>
<dbReference type="SUPFAM" id="SSF52172">
    <property type="entry name" value="CheY-like"/>
    <property type="match status" value="1"/>
</dbReference>
<dbReference type="PROSITE" id="PS50043">
    <property type="entry name" value="HTH_LUXR_2"/>
    <property type="match status" value="1"/>
</dbReference>
<evidence type="ECO:0000313" key="9">
    <source>
        <dbReference type="Proteomes" id="UP001500454"/>
    </source>
</evidence>
<dbReference type="EMBL" id="BAABHA010000001">
    <property type="protein sequence ID" value="GAA4374316.1"/>
    <property type="molecule type" value="Genomic_DNA"/>
</dbReference>
<gene>
    <name evidence="8" type="ORF">GCM10023186_05780</name>
</gene>
<organism evidence="8 9">
    <name type="scientific">Hymenobacter koreensis</name>
    <dbReference type="NCBI Taxonomy" id="1084523"/>
    <lineage>
        <taxon>Bacteria</taxon>
        <taxon>Pseudomonadati</taxon>
        <taxon>Bacteroidota</taxon>
        <taxon>Cytophagia</taxon>
        <taxon>Cytophagales</taxon>
        <taxon>Hymenobacteraceae</taxon>
        <taxon>Hymenobacter</taxon>
    </lineage>
</organism>
<dbReference type="InterPro" id="IPR011006">
    <property type="entry name" value="CheY-like_superfamily"/>
</dbReference>
<keyword evidence="3" id="KW-0238">DNA-binding</keyword>
<feature type="domain" description="Response regulatory" evidence="7">
    <location>
        <begin position="7"/>
        <end position="124"/>
    </location>
</feature>
<dbReference type="PRINTS" id="PR00038">
    <property type="entry name" value="HTHLUXR"/>
</dbReference>
<keyword evidence="4" id="KW-0804">Transcription</keyword>
<evidence type="ECO:0000313" key="8">
    <source>
        <dbReference type="EMBL" id="GAA4374316.1"/>
    </source>
</evidence>
<dbReference type="PANTHER" id="PTHR43214">
    <property type="entry name" value="TWO-COMPONENT RESPONSE REGULATOR"/>
    <property type="match status" value="1"/>
</dbReference>
<dbReference type="Gene3D" id="3.40.50.2300">
    <property type="match status" value="1"/>
</dbReference>
<comment type="caution">
    <text evidence="5">Lacks conserved residue(s) required for the propagation of feature annotation.</text>
</comment>
<evidence type="ECO:0000256" key="5">
    <source>
        <dbReference type="PROSITE-ProRule" id="PRU00169"/>
    </source>
</evidence>
<dbReference type="Proteomes" id="UP001500454">
    <property type="component" value="Unassembled WGS sequence"/>
</dbReference>
<sequence length="220" mass="24199">MNQTAIQVLLIDDHPMVVEGIKTLLRHESGVQVVGQASSDADALRCLHALPHVQVVLLGLNQPGPAGPELIRSLRAVAPQARVLALSVFHDPRFVTEVLEAGGAGYILKSSSREELIDAIRSVADGRTYFSPEIGATLLQNLHFPAANADVREVRPVELTTREKQILQLIAQEYSNSLIAETLFISERTVETHRKNILTKTNSKSVVGLIQYAFRNKLIR</sequence>
<dbReference type="InterPro" id="IPR016032">
    <property type="entry name" value="Sig_transdc_resp-reg_C-effctor"/>
</dbReference>
<dbReference type="RefSeq" id="WP_345221205.1">
    <property type="nucleotide sequence ID" value="NZ_BAABHA010000001.1"/>
</dbReference>
<evidence type="ECO:0000256" key="3">
    <source>
        <dbReference type="ARBA" id="ARBA00023125"/>
    </source>
</evidence>
<dbReference type="InterPro" id="IPR000792">
    <property type="entry name" value="Tscrpt_reg_LuxR_C"/>
</dbReference>
<keyword evidence="9" id="KW-1185">Reference proteome</keyword>
<dbReference type="SMART" id="SM00421">
    <property type="entry name" value="HTH_LUXR"/>
    <property type="match status" value="1"/>
</dbReference>
<dbReference type="Pfam" id="PF00196">
    <property type="entry name" value="GerE"/>
    <property type="match status" value="1"/>
</dbReference>
<dbReference type="InterPro" id="IPR001789">
    <property type="entry name" value="Sig_transdc_resp-reg_receiver"/>
</dbReference>
<name>A0ABP8IUT3_9BACT</name>
<evidence type="ECO:0000256" key="4">
    <source>
        <dbReference type="ARBA" id="ARBA00023163"/>
    </source>
</evidence>
<dbReference type="CDD" id="cd17535">
    <property type="entry name" value="REC_NarL-like"/>
    <property type="match status" value="1"/>
</dbReference>
<dbReference type="PANTHER" id="PTHR43214:SF41">
    <property type="entry name" value="NITRATE_NITRITE RESPONSE REGULATOR PROTEIN NARP"/>
    <property type="match status" value="1"/>
</dbReference>
<protein>
    <submittedName>
        <fullName evidence="8">Response regulator transcription factor</fullName>
    </submittedName>
</protein>
<dbReference type="PROSITE" id="PS50110">
    <property type="entry name" value="RESPONSE_REGULATORY"/>
    <property type="match status" value="1"/>
</dbReference>
<evidence type="ECO:0000256" key="1">
    <source>
        <dbReference type="ARBA" id="ARBA00022553"/>
    </source>
</evidence>